<dbReference type="InterPro" id="IPR019004">
    <property type="entry name" value="YqeY/Aim41"/>
</dbReference>
<accession>A0ABR3GD43</accession>
<comment type="similarity">
    <text evidence="1">Belongs to the AIM41 family.</text>
</comment>
<dbReference type="InterPro" id="IPR003789">
    <property type="entry name" value="Asn/Gln_tRNA_amidoTrase-B-like"/>
</dbReference>
<protein>
    <recommendedName>
        <fullName evidence="1">Altered inheritance of mitochondria protein 41</fullName>
    </recommendedName>
</protein>
<reference evidence="2 3" key="1">
    <citation type="submission" date="2024-02" db="EMBL/GenBank/DDBJ databases">
        <title>Discinaceae phylogenomics.</title>
        <authorList>
            <person name="Dirks A.C."/>
            <person name="James T.Y."/>
        </authorList>
    </citation>
    <scope>NUCLEOTIDE SEQUENCE [LARGE SCALE GENOMIC DNA]</scope>
    <source>
        <strain evidence="2 3">ACD0624</strain>
    </source>
</reference>
<comment type="subcellular location">
    <subcellularLocation>
        <location evidence="1">Mitochondrion</location>
    </subcellularLocation>
</comment>
<proteinExistence type="inferred from homology"/>
<dbReference type="Gene3D" id="1.10.1510.10">
    <property type="entry name" value="Uncharacterised protein YqeY/AIM41 PF09424, N-terminal domain"/>
    <property type="match status" value="1"/>
</dbReference>
<keyword evidence="1" id="KW-0496">Mitochondrion</keyword>
<sequence>MFPRAAFRIALAPVSRRLFSSAPAPPLLAKIRADLKDAMRSKDTNKLNVLRGLLAEIMNASKTPTPPTTDLHILALINKTKLKSAESIAEFRSAGREDLAEREAGQIVVLESYASQIETVGEAEILEAVNRAIGAGAKNIGEVIKVVMGDFGGKPVMKGEVAGIAKKALAK</sequence>
<name>A0ABR3GD43_9PEZI</name>
<dbReference type="Pfam" id="PF09424">
    <property type="entry name" value="YqeY"/>
    <property type="match status" value="1"/>
</dbReference>
<comment type="caution">
    <text evidence="2">The sequence shown here is derived from an EMBL/GenBank/DDBJ whole genome shotgun (WGS) entry which is preliminary data.</text>
</comment>
<dbReference type="Proteomes" id="UP001447188">
    <property type="component" value="Unassembled WGS sequence"/>
</dbReference>
<dbReference type="PANTHER" id="PTHR28055">
    <property type="entry name" value="ALTERED INHERITANCE OF MITOCHONDRIA PROTEIN 41, MITOCHONDRIAL"/>
    <property type="match status" value="1"/>
</dbReference>
<keyword evidence="3" id="KW-1185">Reference proteome</keyword>
<evidence type="ECO:0000313" key="3">
    <source>
        <dbReference type="Proteomes" id="UP001447188"/>
    </source>
</evidence>
<organism evidence="2 3">
    <name type="scientific">Discina gigas</name>
    <dbReference type="NCBI Taxonomy" id="1032678"/>
    <lineage>
        <taxon>Eukaryota</taxon>
        <taxon>Fungi</taxon>
        <taxon>Dikarya</taxon>
        <taxon>Ascomycota</taxon>
        <taxon>Pezizomycotina</taxon>
        <taxon>Pezizomycetes</taxon>
        <taxon>Pezizales</taxon>
        <taxon>Discinaceae</taxon>
        <taxon>Discina</taxon>
    </lineage>
</organism>
<gene>
    <name evidence="1" type="primary">AIM41</name>
    <name evidence="2" type="ORF">Q9L58_007232</name>
</gene>
<evidence type="ECO:0000313" key="2">
    <source>
        <dbReference type="EMBL" id="KAL0633859.1"/>
    </source>
</evidence>
<dbReference type="SUPFAM" id="SSF89095">
    <property type="entry name" value="GatB/YqeY motif"/>
    <property type="match status" value="1"/>
</dbReference>
<dbReference type="InterPro" id="IPR042184">
    <property type="entry name" value="YqeY/Aim41_N"/>
</dbReference>
<evidence type="ECO:0000256" key="1">
    <source>
        <dbReference type="RuleBase" id="RU365099"/>
    </source>
</evidence>
<dbReference type="PANTHER" id="PTHR28055:SF1">
    <property type="entry name" value="ALTERED INHERITANCE OF MITOCHONDRIA PROTEIN 41, MITOCHONDRIAL"/>
    <property type="match status" value="1"/>
</dbReference>
<dbReference type="EMBL" id="JBBBZM010000111">
    <property type="protein sequence ID" value="KAL0633859.1"/>
    <property type="molecule type" value="Genomic_DNA"/>
</dbReference>